<dbReference type="PANTHER" id="PTHR28080">
    <property type="entry name" value="PEROXISOMAL BIOGENESIS FACTOR 3"/>
    <property type="match status" value="1"/>
</dbReference>
<dbReference type="OrthoDB" id="45930at2759"/>
<evidence type="ECO:0000313" key="4">
    <source>
        <dbReference type="Proteomes" id="UP000664521"/>
    </source>
</evidence>
<feature type="region of interest" description="Disordered" evidence="1">
    <location>
        <begin position="315"/>
        <end position="354"/>
    </location>
</feature>
<evidence type="ECO:0000256" key="1">
    <source>
        <dbReference type="SAM" id="MobiDB-lite"/>
    </source>
</evidence>
<dbReference type="GO" id="GO:0005778">
    <property type="term" value="C:peroxisomal membrane"/>
    <property type="evidence" value="ECO:0007669"/>
    <property type="project" value="InterPro"/>
</dbReference>
<name>A0A8H3ETZ4_9LECA</name>
<feature type="transmembrane region" description="Helical" evidence="2">
    <location>
        <begin position="12"/>
        <end position="34"/>
    </location>
</feature>
<dbReference type="GO" id="GO:0045046">
    <property type="term" value="P:protein import into peroxisome membrane"/>
    <property type="evidence" value="ECO:0007669"/>
    <property type="project" value="TreeGrafter"/>
</dbReference>
<accession>A0A8H3ETZ4</accession>
<evidence type="ECO:0000313" key="3">
    <source>
        <dbReference type="EMBL" id="CAF9911658.1"/>
    </source>
</evidence>
<feature type="compositionally biased region" description="Pro residues" evidence="1">
    <location>
        <begin position="337"/>
        <end position="350"/>
    </location>
</feature>
<comment type="caution">
    <text evidence="3">The sequence shown here is derived from an EMBL/GenBank/DDBJ whole genome shotgun (WGS) entry which is preliminary data.</text>
</comment>
<dbReference type="Proteomes" id="UP000664521">
    <property type="component" value="Unassembled WGS sequence"/>
</dbReference>
<dbReference type="AlphaFoldDB" id="A0A8H3ETZ4"/>
<gene>
    <name evidence="3" type="primary">PEX3</name>
    <name evidence="3" type="ORF">HETSPECPRED_000408</name>
</gene>
<dbReference type="PANTHER" id="PTHR28080:SF1">
    <property type="entry name" value="PEROXISOMAL BIOGENESIS FACTOR 3"/>
    <property type="match status" value="1"/>
</dbReference>
<dbReference type="InterPro" id="IPR006966">
    <property type="entry name" value="Peroxin-3"/>
</dbReference>
<keyword evidence="4" id="KW-1185">Reference proteome</keyword>
<feature type="region of interest" description="Disordered" evidence="1">
    <location>
        <begin position="491"/>
        <end position="544"/>
    </location>
</feature>
<feature type="compositionally biased region" description="Basic and acidic residues" evidence="1">
    <location>
        <begin position="531"/>
        <end position="541"/>
    </location>
</feature>
<sequence length="570" mass="62323">MISATRRWLRRNRINFAISAGILGVGYIAGQYVLSKITEARERMTADRIAKENLRRRFQQNQEDCTFTVLALLPTATENIVEALPVEDITRNLQQKKAERLGRSEGGTPDPSVASGPTSATDDDGRSLSSFQSESYIHASQTEASSSDGKLAPRISKAQLWNELKISSITRSLTLLYTISLLTLLTRIQLNLLGRRNYLSSVVSLASHPSQDPTISLENRDDDNVDQAYGNDFETNRQFLTFSWWLLHRGWRDLKSTIEGAVKEVFGPLNPREEIQLDRFSELILSVRRKIEGSTPEERRNTRWLQHLLPSSDQEEAVLRESGMSASPSPPSGLSAPSPPPASTSPPPQQTPVASLPSLRRLLDETSDLIDSPSFTQILTILLDITFSHLVDQKIRTQAYKIPPLTPPTSLNPSDNSEPRIQELPPESSDEQQDPSTVKAKLATILAVMTKQAHYIGAGLPNEYVQAMEGVREVEAFAAVVYSSAFELENPASEGGKEKEEGVSVAPPVAGDEAVTLGENSEGKSSGPGIGERRGEAEERGSGLVDKAWSGFESVWGAVAGRGGQAPLTG</sequence>
<organism evidence="3 4">
    <name type="scientific">Heterodermia speciosa</name>
    <dbReference type="NCBI Taxonomy" id="116794"/>
    <lineage>
        <taxon>Eukaryota</taxon>
        <taxon>Fungi</taxon>
        <taxon>Dikarya</taxon>
        <taxon>Ascomycota</taxon>
        <taxon>Pezizomycotina</taxon>
        <taxon>Lecanoromycetes</taxon>
        <taxon>OSLEUM clade</taxon>
        <taxon>Lecanoromycetidae</taxon>
        <taxon>Caliciales</taxon>
        <taxon>Physciaceae</taxon>
        <taxon>Heterodermia</taxon>
    </lineage>
</organism>
<feature type="compositionally biased region" description="Low complexity" evidence="1">
    <location>
        <begin position="322"/>
        <end position="336"/>
    </location>
</feature>
<keyword evidence="2" id="KW-0812">Transmembrane</keyword>
<evidence type="ECO:0000256" key="2">
    <source>
        <dbReference type="SAM" id="Phobius"/>
    </source>
</evidence>
<dbReference type="EMBL" id="CAJPDS010000010">
    <property type="protein sequence ID" value="CAF9911658.1"/>
    <property type="molecule type" value="Genomic_DNA"/>
</dbReference>
<dbReference type="Pfam" id="PF04882">
    <property type="entry name" value="Peroxin-3"/>
    <property type="match status" value="1"/>
</dbReference>
<feature type="region of interest" description="Disordered" evidence="1">
    <location>
        <begin position="402"/>
        <end position="436"/>
    </location>
</feature>
<keyword evidence="2" id="KW-0472">Membrane</keyword>
<feature type="region of interest" description="Disordered" evidence="1">
    <location>
        <begin position="98"/>
        <end position="128"/>
    </location>
</feature>
<keyword evidence="2" id="KW-1133">Transmembrane helix</keyword>
<protein>
    <submittedName>
        <fullName evidence="3">Peroxin</fullName>
    </submittedName>
</protein>
<proteinExistence type="predicted"/>
<reference evidence="3" key="1">
    <citation type="submission" date="2021-03" db="EMBL/GenBank/DDBJ databases">
        <authorList>
            <person name="Tagirdzhanova G."/>
        </authorList>
    </citation>
    <scope>NUCLEOTIDE SEQUENCE</scope>
</reference>
<dbReference type="GO" id="GO:0030674">
    <property type="term" value="F:protein-macromolecule adaptor activity"/>
    <property type="evidence" value="ECO:0007669"/>
    <property type="project" value="TreeGrafter"/>
</dbReference>